<accession>A0A9P6J925</accession>
<proteinExistence type="predicted"/>
<organism evidence="1 2">
    <name type="scientific">Mortierella alpina</name>
    <name type="common">Oleaginous fungus</name>
    <name type="synonym">Mortierella renispora</name>
    <dbReference type="NCBI Taxonomy" id="64518"/>
    <lineage>
        <taxon>Eukaryota</taxon>
        <taxon>Fungi</taxon>
        <taxon>Fungi incertae sedis</taxon>
        <taxon>Mucoromycota</taxon>
        <taxon>Mortierellomycotina</taxon>
        <taxon>Mortierellomycetes</taxon>
        <taxon>Mortierellales</taxon>
        <taxon>Mortierellaceae</taxon>
        <taxon>Mortierella</taxon>
    </lineage>
</organism>
<dbReference type="AlphaFoldDB" id="A0A9P6J925"/>
<evidence type="ECO:0000313" key="1">
    <source>
        <dbReference type="EMBL" id="KAF9965063.1"/>
    </source>
</evidence>
<protein>
    <submittedName>
        <fullName evidence="1">Uncharacterized protein</fullName>
    </submittedName>
</protein>
<dbReference type="EMBL" id="JAAAHY010000292">
    <property type="protein sequence ID" value="KAF9965063.1"/>
    <property type="molecule type" value="Genomic_DNA"/>
</dbReference>
<keyword evidence="2" id="KW-1185">Reference proteome</keyword>
<dbReference type="Proteomes" id="UP000738359">
    <property type="component" value="Unassembled WGS sequence"/>
</dbReference>
<reference evidence="1" key="1">
    <citation type="journal article" date="2020" name="Fungal Divers.">
        <title>Resolving the Mortierellaceae phylogeny through synthesis of multi-gene phylogenetics and phylogenomics.</title>
        <authorList>
            <person name="Vandepol N."/>
            <person name="Liber J."/>
            <person name="Desiro A."/>
            <person name="Na H."/>
            <person name="Kennedy M."/>
            <person name="Barry K."/>
            <person name="Grigoriev I.V."/>
            <person name="Miller A.N."/>
            <person name="O'Donnell K."/>
            <person name="Stajich J.E."/>
            <person name="Bonito G."/>
        </authorList>
    </citation>
    <scope>NUCLEOTIDE SEQUENCE</scope>
    <source>
        <strain evidence="1">CK1249</strain>
    </source>
</reference>
<name>A0A9P6J925_MORAP</name>
<gene>
    <name evidence="1" type="ORF">BGZ70_005486</name>
</gene>
<comment type="caution">
    <text evidence="1">The sequence shown here is derived from an EMBL/GenBank/DDBJ whole genome shotgun (WGS) entry which is preliminary data.</text>
</comment>
<evidence type="ECO:0000313" key="2">
    <source>
        <dbReference type="Proteomes" id="UP000738359"/>
    </source>
</evidence>
<sequence>MNVVPRLSDLQLELLLAPSTLDSSIPFLQYLPILQELLQLVQQFRQRWHAQILAVNPHIAFPSQVSEPTPRLRINSKIEKLLSLSMALAWRFCTITLVLLPGLPSYRAPFHETVLRPFKREAAQYLARIQTYYKLGAQRYLEADLSSTLHDPRQQPPPQAALLLLMNDSAEDSATKETRPPFSDGELVQAANRKPSQPAQVSTTDTHLISNRATTALAALPQLNDQIDTRKAFSSADSRTPLKALPAVATPVPAHDPLRHVQAAPQHSASTSHEHLDRTRNGRLIAAKERAILNLPLPTVLLLPRLLFPILLVV</sequence>
<dbReference type="OrthoDB" id="2450113at2759"/>